<protein>
    <submittedName>
        <fullName evidence="2">Arylamine N-acetyltransferase</fullName>
        <ecNumber evidence="2">2.3.1.5</ecNumber>
    </submittedName>
</protein>
<dbReference type="PANTHER" id="PTHR11786">
    <property type="entry name" value="N-HYDROXYARYLAMINE O-ACETYLTRANSFERASE"/>
    <property type="match status" value="1"/>
</dbReference>
<proteinExistence type="inferred from homology"/>
<dbReference type="AlphaFoldDB" id="A0A4R8RBP1"/>
<dbReference type="EC" id="2.3.1.5" evidence="2"/>
<evidence type="ECO:0000313" key="2">
    <source>
        <dbReference type="EMBL" id="TDZ53744.1"/>
    </source>
</evidence>
<dbReference type="Gene3D" id="3.30.2140.10">
    <property type="entry name" value="Arylamine N-acetyltransferase"/>
    <property type="match status" value="1"/>
</dbReference>
<keyword evidence="2" id="KW-0012">Acyltransferase</keyword>
<comment type="similarity">
    <text evidence="1">Belongs to the arylamine N-acetyltransferase family.</text>
</comment>
<name>A0A4R8RBP1_9MYCO</name>
<keyword evidence="2" id="KW-0808">Transferase</keyword>
<dbReference type="Proteomes" id="UP000295165">
    <property type="component" value="Unassembled WGS sequence"/>
</dbReference>
<accession>A0A4R8RBP1</accession>
<dbReference type="EMBL" id="PECC01000010">
    <property type="protein sequence ID" value="TDZ53744.1"/>
    <property type="molecule type" value="Genomic_DNA"/>
</dbReference>
<sequence length="278" mass="30918">MWNGDDLELEEYLAFIGFDGDRSPSLDTLRRLQRGHVLNIKWENLDAVLHRQVALDIPTVQAKLLRGPRGGYCYEHIALFGAVLERLGFDFFGIQGRVQMGATAIRPATHGMLVVRLDGERWLCDVGFGTSPLTPIHLADEAVVADGSWTYQLLRGEVTPGADGWTLSEAAGDGTEPGWMSRYTFVLEPQYPIDYRAASYFVASSSHSPFSTRLFVQKIGPDHAYILDHREIHDIEPGVGRTTQQLAPDQVLIALRDIFGIELGVDDSALLLQRLAEQ</sequence>
<dbReference type="SUPFAM" id="SSF54001">
    <property type="entry name" value="Cysteine proteinases"/>
    <property type="match status" value="1"/>
</dbReference>
<gene>
    <name evidence="2" type="primary">nat</name>
    <name evidence="2" type="ORF">CCUG63697_00042</name>
</gene>
<dbReference type="InterPro" id="IPR001447">
    <property type="entry name" value="Arylamine_N-AcTrfase"/>
</dbReference>
<dbReference type="Gene3D" id="2.40.128.150">
    <property type="entry name" value="Cysteine proteinases"/>
    <property type="match status" value="1"/>
</dbReference>
<evidence type="ECO:0000256" key="1">
    <source>
        <dbReference type="ARBA" id="ARBA00006547"/>
    </source>
</evidence>
<keyword evidence="3" id="KW-1185">Reference proteome</keyword>
<dbReference type="InterPro" id="IPR038765">
    <property type="entry name" value="Papain-like_cys_pep_sf"/>
</dbReference>
<comment type="caution">
    <text evidence="2">The sequence shown here is derived from an EMBL/GenBank/DDBJ whole genome shotgun (WGS) entry which is preliminary data.</text>
</comment>
<dbReference type="RefSeq" id="WP_134047676.1">
    <property type="nucleotide sequence ID" value="NZ_PECB01000001.1"/>
</dbReference>
<dbReference type="GO" id="GO:0004060">
    <property type="term" value="F:arylamine N-acetyltransferase activity"/>
    <property type="evidence" value="ECO:0007669"/>
    <property type="project" value="UniProtKB-EC"/>
</dbReference>
<evidence type="ECO:0000313" key="3">
    <source>
        <dbReference type="Proteomes" id="UP000295165"/>
    </source>
</evidence>
<organism evidence="2 3">
    <name type="scientific">Mycobacteroides franklinii</name>
    <dbReference type="NCBI Taxonomy" id="948102"/>
    <lineage>
        <taxon>Bacteria</taxon>
        <taxon>Bacillati</taxon>
        <taxon>Actinomycetota</taxon>
        <taxon>Actinomycetes</taxon>
        <taxon>Mycobacteriales</taxon>
        <taxon>Mycobacteriaceae</taxon>
        <taxon>Mycobacteroides</taxon>
    </lineage>
</organism>
<reference evidence="2 3" key="1">
    <citation type="journal article" date="2019" name="Sci. Rep.">
        <title>Extended insight into the Mycobacterium chelonae-abscessus complex through whole genome sequencing of Mycobacterium salmoniphilum outbreak and Mycobacterium salmoniphilum-like strains.</title>
        <authorList>
            <person name="Behra P.R.K."/>
            <person name="Das S."/>
            <person name="Pettersson B.M.F."/>
            <person name="Shirreff L."/>
            <person name="DuCote T."/>
            <person name="Jacobsson K.G."/>
            <person name="Ennis D.G."/>
            <person name="Kirsebom L.A."/>
        </authorList>
    </citation>
    <scope>NUCLEOTIDE SEQUENCE [LARGE SCALE GENOMIC DNA]</scope>
    <source>
        <strain evidence="2 3">CCUG 63697</strain>
    </source>
</reference>
<dbReference type="Pfam" id="PF00797">
    <property type="entry name" value="Acetyltransf_2"/>
    <property type="match status" value="1"/>
</dbReference>
<dbReference type="PANTHER" id="PTHR11786:SF0">
    <property type="entry name" value="ARYLAMINE N-ACETYLTRANSFERASE 4-RELATED"/>
    <property type="match status" value="1"/>
</dbReference>